<dbReference type="Gene3D" id="3.60.40.10">
    <property type="entry name" value="PPM-type phosphatase domain"/>
    <property type="match status" value="1"/>
</dbReference>
<gene>
    <name evidence="3" type="ORF">GKE73_03610</name>
</gene>
<accession>A0A844GBN3</accession>
<proteinExistence type="predicted"/>
<dbReference type="GO" id="GO:0016791">
    <property type="term" value="F:phosphatase activity"/>
    <property type="evidence" value="ECO:0007669"/>
    <property type="project" value="TreeGrafter"/>
</dbReference>
<dbReference type="Proteomes" id="UP000446658">
    <property type="component" value="Unassembled WGS sequence"/>
</dbReference>
<sequence length="216" mass="23405">MGTCARPGGACRRGCPRAGGYSRAYRLVLGDAAGHGEVAALEAALLALAVVACCRGGSLTAQNMEQLNTFLFARIELHRFVAAVVAEINWASGELRWLNAGLPAVLLFNPGQPPQSYPSSSYPFGVCSNLPATTIHRVAMDRCLQLLIHSDGMTEVKRRNSCCRRRLAAVKQTRWPVAAACARRILPCLIPARLVMICLVSRSHYRPSEAGRHEPL</sequence>
<evidence type="ECO:0000313" key="4">
    <source>
        <dbReference type="Proteomes" id="UP000446658"/>
    </source>
</evidence>
<dbReference type="AlphaFoldDB" id="A0A844GBN3"/>
<evidence type="ECO:0000313" key="3">
    <source>
        <dbReference type="EMBL" id="MTD32711.1"/>
    </source>
</evidence>
<dbReference type="Pfam" id="PF07228">
    <property type="entry name" value="SpoIIE"/>
    <property type="match status" value="1"/>
</dbReference>
<dbReference type="InterPro" id="IPR001932">
    <property type="entry name" value="PPM-type_phosphatase-like_dom"/>
</dbReference>
<dbReference type="EMBL" id="WLYX01000001">
    <property type="protein sequence ID" value="MTD32711.1"/>
    <property type="molecule type" value="Genomic_DNA"/>
</dbReference>
<dbReference type="PANTHER" id="PTHR43156">
    <property type="entry name" value="STAGE II SPORULATION PROTEIN E-RELATED"/>
    <property type="match status" value="1"/>
</dbReference>
<comment type="caution">
    <text evidence="3">The sequence shown here is derived from an EMBL/GenBank/DDBJ whole genome shotgun (WGS) entry which is preliminary data.</text>
</comment>
<dbReference type="PANTHER" id="PTHR43156:SF2">
    <property type="entry name" value="STAGE II SPORULATION PROTEIN E"/>
    <property type="match status" value="1"/>
</dbReference>
<dbReference type="InterPro" id="IPR036457">
    <property type="entry name" value="PPM-type-like_dom_sf"/>
</dbReference>
<evidence type="ECO:0000256" key="1">
    <source>
        <dbReference type="ARBA" id="ARBA00022801"/>
    </source>
</evidence>
<evidence type="ECO:0000259" key="2">
    <source>
        <dbReference type="Pfam" id="PF07228"/>
    </source>
</evidence>
<protein>
    <submittedName>
        <fullName evidence="3">SpoIIE family protein phosphatase</fullName>
    </submittedName>
</protein>
<feature type="domain" description="PPM-type phosphatase" evidence="2">
    <location>
        <begin position="23"/>
        <end position="186"/>
    </location>
</feature>
<organism evidence="3 4">
    <name type="scientific">Paludibacterium denitrificans</name>
    <dbReference type="NCBI Taxonomy" id="2675226"/>
    <lineage>
        <taxon>Bacteria</taxon>
        <taxon>Pseudomonadati</taxon>
        <taxon>Pseudomonadota</taxon>
        <taxon>Betaproteobacteria</taxon>
        <taxon>Neisseriales</taxon>
        <taxon>Chromobacteriaceae</taxon>
        <taxon>Paludibacterium</taxon>
    </lineage>
</organism>
<dbReference type="InterPro" id="IPR052016">
    <property type="entry name" value="Bact_Sigma-Reg"/>
</dbReference>
<keyword evidence="4" id="KW-1185">Reference proteome</keyword>
<reference evidence="3 4" key="1">
    <citation type="submission" date="2019-11" db="EMBL/GenBank/DDBJ databases">
        <title>Draft genome sequence of Paludibacterium sp. dN18-1.</title>
        <authorList>
            <person name="Im W.-T."/>
        </authorList>
    </citation>
    <scope>NUCLEOTIDE SEQUENCE [LARGE SCALE GENOMIC DNA]</scope>
    <source>
        <strain evidence="4">dN 18-1</strain>
    </source>
</reference>
<name>A0A844GBN3_9NEIS</name>
<keyword evidence="1" id="KW-0378">Hydrolase</keyword>